<name>A0A399D0K4_9BACT</name>
<feature type="domain" description="Cyclic nucleotide-binding" evidence="1">
    <location>
        <begin position="32"/>
        <end position="112"/>
    </location>
</feature>
<dbReference type="InterPro" id="IPR000595">
    <property type="entry name" value="cNMP-bd_dom"/>
</dbReference>
<dbReference type="InterPro" id="IPR014710">
    <property type="entry name" value="RmlC-like_jellyroll"/>
</dbReference>
<keyword evidence="3" id="KW-1185">Reference proteome</keyword>
<dbReference type="Proteomes" id="UP000266441">
    <property type="component" value="Unassembled WGS sequence"/>
</dbReference>
<evidence type="ECO:0000313" key="3">
    <source>
        <dbReference type="Proteomes" id="UP000266441"/>
    </source>
</evidence>
<dbReference type="InterPro" id="IPR018490">
    <property type="entry name" value="cNMP-bd_dom_sf"/>
</dbReference>
<dbReference type="EMBL" id="QWET01000013">
    <property type="protein sequence ID" value="RIH64181.1"/>
    <property type="molecule type" value="Genomic_DNA"/>
</dbReference>
<accession>A0A399D0K4</accession>
<proteinExistence type="predicted"/>
<sequence>MQEIKPLIAYINHFVVMSPEEEFILSQHVTVRNYLKKQYVLQQGDICTHESFVIKGCLNTFFVNSEGDNFVGSFAVENWWVVDLESFINQTPADFNIQCLENCTLAQISRQNSQLLYEKIPKLERVFRMMLQQAFCFSQKRIVNNLSKAAKDRYLDFKNQFPEIERRVPQYLIASYLGITREFLSKIKAQTIFD</sequence>
<protein>
    <submittedName>
        <fullName evidence="2">Crp/Fnr family transcriptional regulator</fullName>
    </submittedName>
</protein>
<dbReference type="SUPFAM" id="SSF51206">
    <property type="entry name" value="cAMP-binding domain-like"/>
    <property type="match status" value="1"/>
</dbReference>
<organism evidence="2 3">
    <name type="scientific">Mariniphaga sediminis</name>
    <dbReference type="NCBI Taxonomy" id="1628158"/>
    <lineage>
        <taxon>Bacteria</taxon>
        <taxon>Pseudomonadati</taxon>
        <taxon>Bacteroidota</taxon>
        <taxon>Bacteroidia</taxon>
        <taxon>Marinilabiliales</taxon>
        <taxon>Prolixibacteraceae</taxon>
        <taxon>Mariniphaga</taxon>
    </lineage>
</organism>
<comment type="caution">
    <text evidence="2">The sequence shown here is derived from an EMBL/GenBank/DDBJ whole genome shotgun (WGS) entry which is preliminary data.</text>
</comment>
<reference evidence="2 3" key="1">
    <citation type="journal article" date="2015" name="Int. J. Syst. Evol. Microbiol.">
        <title>Mariniphaga sediminis sp. nov., isolated from coastal sediment.</title>
        <authorList>
            <person name="Wang F.Q."/>
            <person name="Shen Q.Y."/>
            <person name="Chen G.J."/>
            <person name="Du Z.J."/>
        </authorList>
    </citation>
    <scope>NUCLEOTIDE SEQUENCE [LARGE SCALE GENOMIC DNA]</scope>
    <source>
        <strain evidence="2 3">SY21</strain>
    </source>
</reference>
<evidence type="ECO:0000259" key="1">
    <source>
        <dbReference type="Pfam" id="PF00027"/>
    </source>
</evidence>
<dbReference type="OrthoDB" id="680421at2"/>
<dbReference type="CDD" id="cd00038">
    <property type="entry name" value="CAP_ED"/>
    <property type="match status" value="1"/>
</dbReference>
<gene>
    <name evidence="2" type="ORF">D1164_16120</name>
</gene>
<dbReference type="Pfam" id="PF00027">
    <property type="entry name" value="cNMP_binding"/>
    <property type="match status" value="1"/>
</dbReference>
<evidence type="ECO:0000313" key="2">
    <source>
        <dbReference type="EMBL" id="RIH64181.1"/>
    </source>
</evidence>
<dbReference type="AlphaFoldDB" id="A0A399D0K4"/>
<dbReference type="Gene3D" id="2.60.120.10">
    <property type="entry name" value="Jelly Rolls"/>
    <property type="match status" value="1"/>
</dbReference>